<dbReference type="RefSeq" id="WP_277867937.1">
    <property type="nucleotide sequence ID" value="NZ_JAKKUT010000006.1"/>
</dbReference>
<evidence type="ECO:0000313" key="2">
    <source>
        <dbReference type="Proteomes" id="UP001154265"/>
    </source>
</evidence>
<dbReference type="EMBL" id="JAKKUT010000006">
    <property type="protein sequence ID" value="MDG2992013.1"/>
    <property type="molecule type" value="Genomic_DNA"/>
</dbReference>
<comment type="caution">
    <text evidence="1">The sequence shown here is derived from an EMBL/GenBank/DDBJ whole genome shotgun (WGS) entry which is preliminary data.</text>
</comment>
<evidence type="ECO:0000313" key="1">
    <source>
        <dbReference type="EMBL" id="MDG2992013.1"/>
    </source>
</evidence>
<gene>
    <name evidence="1" type="ORF">L3556_13895</name>
</gene>
<protein>
    <submittedName>
        <fullName evidence="1">Uncharacterized protein</fullName>
    </submittedName>
</protein>
<organism evidence="1 2">
    <name type="scientific">Candidatus Synechococcus calcipolaris G9</name>
    <dbReference type="NCBI Taxonomy" id="1497997"/>
    <lineage>
        <taxon>Bacteria</taxon>
        <taxon>Bacillati</taxon>
        <taxon>Cyanobacteriota</taxon>
        <taxon>Cyanophyceae</taxon>
        <taxon>Synechococcales</taxon>
        <taxon>Synechococcaceae</taxon>
        <taxon>Synechococcus</taxon>
    </lineage>
</organism>
<reference evidence="1" key="2">
    <citation type="submission" date="2022-01" db="EMBL/GenBank/DDBJ databases">
        <authorList>
            <person name="Zivanovic Y."/>
            <person name="Moreira D."/>
            <person name="Lopez-Garcia P."/>
        </authorList>
    </citation>
    <scope>NUCLEOTIDE SEQUENCE</scope>
    <source>
        <strain evidence="1">G9</strain>
    </source>
</reference>
<reference evidence="1" key="1">
    <citation type="journal article" date="2022" name="Genome Biol. Evol.">
        <title>A New Gene Family Diagnostic for Intracellular Biomineralization of Amorphous Ca Carbonates by Cyanobacteria.</title>
        <authorList>
            <person name="Benzerara K."/>
            <person name="Duprat E."/>
            <person name="Bitard-Feildel T."/>
            <person name="Caumes G."/>
            <person name="Cassier-Chauvat C."/>
            <person name="Chauvat F."/>
            <person name="Dezi M."/>
            <person name="Diop S.I."/>
            <person name="Gaschignard G."/>
            <person name="Gorgen S."/>
            <person name="Gugger M."/>
            <person name="Lopez-Garcia P."/>
            <person name="Millet M."/>
            <person name="Skouri-Panet F."/>
            <person name="Moreira D."/>
            <person name="Callebaut I."/>
        </authorList>
    </citation>
    <scope>NUCLEOTIDE SEQUENCE</scope>
    <source>
        <strain evidence="1">G9</strain>
    </source>
</reference>
<proteinExistence type="predicted"/>
<accession>A0ABT6F2D0</accession>
<dbReference type="Proteomes" id="UP001154265">
    <property type="component" value="Unassembled WGS sequence"/>
</dbReference>
<keyword evidence="2" id="KW-1185">Reference proteome</keyword>
<sequence length="53" mass="5731">MVCIHDRMGDDGMGSFGGMAWGGPVCVPESDGESGWRCQGVMEWWPMGGIRNP</sequence>
<name>A0ABT6F2D0_9SYNE</name>